<feature type="transmembrane region" description="Helical" evidence="8">
    <location>
        <begin position="57"/>
        <end position="78"/>
    </location>
</feature>
<evidence type="ECO:0000256" key="1">
    <source>
        <dbReference type="ARBA" id="ARBA00004651"/>
    </source>
</evidence>
<keyword evidence="5 8" id="KW-1133">Transmembrane helix</keyword>
<keyword evidence="4 8" id="KW-0812">Transmembrane</keyword>
<feature type="transmembrane region" description="Helical" evidence="8">
    <location>
        <begin position="176"/>
        <end position="203"/>
    </location>
</feature>
<feature type="transmembrane region" description="Helical" evidence="8">
    <location>
        <begin position="258"/>
        <end position="282"/>
    </location>
</feature>
<dbReference type="AlphaFoldDB" id="A0A8J6NYT3"/>
<evidence type="ECO:0000256" key="7">
    <source>
        <dbReference type="SAM" id="MobiDB-lite"/>
    </source>
</evidence>
<comment type="subcellular location">
    <subcellularLocation>
        <location evidence="1">Cell membrane</location>
        <topology evidence="1">Multi-pass membrane protein</topology>
    </subcellularLocation>
</comment>
<evidence type="ECO:0000256" key="6">
    <source>
        <dbReference type="ARBA" id="ARBA00023136"/>
    </source>
</evidence>
<organism evidence="9 10">
    <name type="scientific">Candidatus Desulfatibia vada</name>
    <dbReference type="NCBI Taxonomy" id="2841696"/>
    <lineage>
        <taxon>Bacteria</taxon>
        <taxon>Pseudomonadati</taxon>
        <taxon>Thermodesulfobacteriota</taxon>
        <taxon>Desulfobacteria</taxon>
        <taxon>Desulfobacterales</taxon>
        <taxon>Desulfobacterales incertae sedis</taxon>
        <taxon>Candidatus Desulfatibia</taxon>
    </lineage>
</organism>
<dbReference type="PANTHER" id="PTHR34856">
    <property type="entry name" value="PROTEIN NRFD"/>
    <property type="match status" value="1"/>
</dbReference>
<protein>
    <submittedName>
        <fullName evidence="9">Polysulfide reductase NrfD</fullName>
    </submittedName>
</protein>
<feature type="transmembrane region" description="Helical" evidence="8">
    <location>
        <begin position="131"/>
        <end position="155"/>
    </location>
</feature>
<feature type="transmembrane region" description="Helical" evidence="8">
    <location>
        <begin position="335"/>
        <end position="358"/>
    </location>
</feature>
<dbReference type="NCBIfam" id="NF041784">
    <property type="entry name" value="mnquin_red_QrcD"/>
    <property type="match status" value="1"/>
</dbReference>
<dbReference type="GO" id="GO:0005886">
    <property type="term" value="C:plasma membrane"/>
    <property type="evidence" value="ECO:0007669"/>
    <property type="project" value="UniProtKB-SubCell"/>
</dbReference>
<evidence type="ECO:0000256" key="8">
    <source>
        <dbReference type="SAM" id="Phobius"/>
    </source>
</evidence>
<evidence type="ECO:0000256" key="5">
    <source>
        <dbReference type="ARBA" id="ARBA00022989"/>
    </source>
</evidence>
<feature type="transmembrane region" description="Helical" evidence="8">
    <location>
        <begin position="378"/>
        <end position="399"/>
    </location>
</feature>
<dbReference type="InterPro" id="IPR052049">
    <property type="entry name" value="Electron_transfer_protein"/>
</dbReference>
<feature type="transmembrane region" description="Helical" evidence="8">
    <location>
        <begin position="302"/>
        <end position="323"/>
    </location>
</feature>
<evidence type="ECO:0000313" key="9">
    <source>
        <dbReference type="EMBL" id="MBC8431058.1"/>
    </source>
</evidence>
<feature type="transmembrane region" description="Helical" evidence="8">
    <location>
        <begin position="90"/>
        <end position="111"/>
    </location>
</feature>
<evidence type="ECO:0000313" key="10">
    <source>
        <dbReference type="Proteomes" id="UP000605201"/>
    </source>
</evidence>
<feature type="transmembrane region" description="Helical" evidence="8">
    <location>
        <begin position="15"/>
        <end position="37"/>
    </location>
</feature>
<feature type="transmembrane region" description="Helical" evidence="8">
    <location>
        <begin position="215"/>
        <end position="238"/>
    </location>
</feature>
<dbReference type="InterPro" id="IPR053549">
    <property type="entry name" value="NrfD_menaquinone_reductase"/>
</dbReference>
<evidence type="ECO:0000256" key="2">
    <source>
        <dbReference type="ARBA" id="ARBA00008929"/>
    </source>
</evidence>
<comment type="similarity">
    <text evidence="2">Belongs to the NrfD family.</text>
</comment>
<gene>
    <name evidence="9" type="primary">nrfD</name>
    <name evidence="9" type="ORF">H8D96_03980</name>
</gene>
<keyword evidence="3" id="KW-1003">Cell membrane</keyword>
<keyword evidence="6 8" id="KW-0472">Membrane</keyword>
<evidence type="ECO:0000256" key="3">
    <source>
        <dbReference type="ARBA" id="ARBA00022475"/>
    </source>
</evidence>
<accession>A0A8J6NYT3</accession>
<proteinExistence type="inferred from homology"/>
<comment type="caution">
    <text evidence="9">The sequence shown here is derived from an EMBL/GenBank/DDBJ whole genome shotgun (WGS) entry which is preliminary data.</text>
</comment>
<dbReference type="Proteomes" id="UP000605201">
    <property type="component" value="Unassembled WGS sequence"/>
</dbReference>
<dbReference type="EMBL" id="JACNIG010000108">
    <property type="protein sequence ID" value="MBC8431058.1"/>
    <property type="molecule type" value="Genomic_DNA"/>
</dbReference>
<dbReference type="PANTHER" id="PTHR34856:SF2">
    <property type="entry name" value="PROTEIN NRFD"/>
    <property type="match status" value="1"/>
</dbReference>
<name>A0A8J6NYT3_9BACT</name>
<reference evidence="9 10" key="1">
    <citation type="submission" date="2020-08" db="EMBL/GenBank/DDBJ databases">
        <title>Bridging the membrane lipid divide: bacteria of the FCB group superphylum have the potential to synthesize archaeal ether lipids.</title>
        <authorList>
            <person name="Villanueva L."/>
            <person name="Von Meijenfeldt F.A.B."/>
            <person name="Westbye A.B."/>
            <person name="Yadav S."/>
            <person name="Hopmans E.C."/>
            <person name="Dutilh B.E."/>
            <person name="Sinninghe Damste J.S."/>
        </authorList>
    </citation>
    <scope>NUCLEOTIDE SEQUENCE [LARGE SCALE GENOMIC DNA]</scope>
    <source>
        <strain evidence="9">NIOZ-UU17</strain>
    </source>
</reference>
<dbReference type="InterPro" id="IPR005614">
    <property type="entry name" value="NrfD-like"/>
</dbReference>
<dbReference type="Pfam" id="PF03916">
    <property type="entry name" value="NrfD"/>
    <property type="match status" value="1"/>
</dbReference>
<evidence type="ECO:0000256" key="4">
    <source>
        <dbReference type="ARBA" id="ARBA00022692"/>
    </source>
</evidence>
<feature type="region of interest" description="Disordered" evidence="7">
    <location>
        <begin position="410"/>
        <end position="441"/>
    </location>
</feature>
<sequence>MDSALIPKGVKRAPLWQFILFVGVVGTVVLWGVYAMLLCWFKGLNQTNMNDAYGFALWIWADLAVIAVGGGAFFSGLLRYIFGKEVLKSIINYAVLIGFICYSSALLILAIDIGQPLRGWFIFWHANVHSMLTEVAFCLSAYFCVLTIEYIPLILENRQIDKVPFFHKLGHNMHEIMAVFAATGAFLSFFHQGSLGGVAGVLYGRPFGFREGLFIWPWTFFLYTWSAAACGPCFTILVTKITEKVTRKKLVKDDAIEFLAKVSGWMILAYITAKTVDTWYWATVTAPSKGFALMDFYSNNPFYGIWILIVEIVVCGFFPAFILITAKGRKNNKALWTAVILAVVGVCLNRWVMVLQVLAVPVLTFENWVMYIPSWQEIATTILPVAYGIILIAVSYRYLPVFPHEAELNPLESSTAPDPEPESAAVELPVEPGQGLTPAEA</sequence>